<dbReference type="AlphaFoldDB" id="A0ABD1YK02"/>
<feature type="region of interest" description="Disordered" evidence="4">
    <location>
        <begin position="1"/>
        <end position="67"/>
    </location>
</feature>
<keyword evidence="6" id="KW-1185">Reference proteome</keyword>
<reference evidence="5 6" key="1">
    <citation type="submission" date="2024-09" db="EMBL/GenBank/DDBJ databases">
        <title>Chromosome-scale assembly of Riccia fluitans.</title>
        <authorList>
            <person name="Paukszto L."/>
            <person name="Sawicki J."/>
            <person name="Karawczyk K."/>
            <person name="Piernik-Szablinska J."/>
            <person name="Szczecinska M."/>
            <person name="Mazdziarz M."/>
        </authorList>
    </citation>
    <scope>NUCLEOTIDE SEQUENCE [LARGE SCALE GENOMIC DNA]</scope>
    <source>
        <strain evidence="5">Rf_01</strain>
        <tissue evidence="5">Aerial parts of the thallus</tissue>
    </source>
</reference>
<keyword evidence="3" id="KW-0677">Repeat</keyword>
<evidence type="ECO:0000256" key="3">
    <source>
        <dbReference type="ARBA" id="ARBA00022737"/>
    </source>
</evidence>
<protein>
    <submittedName>
        <fullName evidence="5">Uncharacterized protein</fullName>
    </submittedName>
</protein>
<evidence type="ECO:0000256" key="1">
    <source>
        <dbReference type="ARBA" id="ARBA00022468"/>
    </source>
</evidence>
<evidence type="ECO:0000256" key="4">
    <source>
        <dbReference type="SAM" id="MobiDB-lite"/>
    </source>
</evidence>
<dbReference type="GO" id="GO:0005096">
    <property type="term" value="F:GTPase activator activity"/>
    <property type="evidence" value="ECO:0007669"/>
    <property type="project" value="UniProtKB-KW"/>
</dbReference>
<dbReference type="PANTHER" id="PTHR24113">
    <property type="entry name" value="RAN GTPASE-ACTIVATING PROTEIN 1"/>
    <property type="match status" value="1"/>
</dbReference>
<feature type="region of interest" description="Disordered" evidence="4">
    <location>
        <begin position="676"/>
        <end position="707"/>
    </location>
</feature>
<organism evidence="5 6">
    <name type="scientific">Riccia fluitans</name>
    <dbReference type="NCBI Taxonomy" id="41844"/>
    <lineage>
        <taxon>Eukaryota</taxon>
        <taxon>Viridiplantae</taxon>
        <taxon>Streptophyta</taxon>
        <taxon>Embryophyta</taxon>
        <taxon>Marchantiophyta</taxon>
        <taxon>Marchantiopsida</taxon>
        <taxon>Marchantiidae</taxon>
        <taxon>Marchantiales</taxon>
        <taxon>Ricciaceae</taxon>
        <taxon>Riccia</taxon>
    </lineage>
</organism>
<comment type="caution">
    <text evidence="5">The sequence shown here is derived from an EMBL/GenBank/DDBJ whole genome shotgun (WGS) entry which is preliminary data.</text>
</comment>
<dbReference type="InterPro" id="IPR027038">
    <property type="entry name" value="RanGap"/>
</dbReference>
<proteinExistence type="predicted"/>
<dbReference type="InterPro" id="IPR032675">
    <property type="entry name" value="LRR_dom_sf"/>
</dbReference>
<evidence type="ECO:0000256" key="2">
    <source>
        <dbReference type="ARBA" id="ARBA00022614"/>
    </source>
</evidence>
<accession>A0ABD1YK02</accession>
<feature type="region of interest" description="Disordered" evidence="4">
    <location>
        <begin position="81"/>
        <end position="125"/>
    </location>
</feature>
<dbReference type="EMBL" id="JBHFFA010000004">
    <property type="protein sequence ID" value="KAL2630027.1"/>
    <property type="molecule type" value="Genomic_DNA"/>
</dbReference>
<keyword evidence="2" id="KW-0433">Leucine-rich repeat</keyword>
<gene>
    <name evidence="5" type="ORF">R1flu_014713</name>
</gene>
<dbReference type="Gene3D" id="3.80.10.10">
    <property type="entry name" value="Ribonuclease Inhibitor"/>
    <property type="match status" value="2"/>
</dbReference>
<feature type="compositionally biased region" description="Basic and acidic residues" evidence="4">
    <location>
        <begin position="113"/>
        <end position="122"/>
    </location>
</feature>
<name>A0ABD1YK02_9MARC</name>
<keyword evidence="1" id="KW-0343">GTPase activation</keyword>
<evidence type="ECO:0000313" key="6">
    <source>
        <dbReference type="Proteomes" id="UP001605036"/>
    </source>
</evidence>
<dbReference type="PANTHER" id="PTHR24113:SF12">
    <property type="entry name" value="RAN GTPASE-ACTIVATING PROTEIN 1"/>
    <property type="match status" value="1"/>
</dbReference>
<feature type="compositionally biased region" description="Polar residues" evidence="4">
    <location>
        <begin position="82"/>
        <end position="94"/>
    </location>
</feature>
<dbReference type="Proteomes" id="UP001605036">
    <property type="component" value="Unassembled WGS sequence"/>
</dbReference>
<sequence>MSETSSEVGYGDAYTNEYGKENRTGASENGALHPGSKLDSPDFRKTAQQRTTEIEEQQEDGEVQGAGIPRRVSSLRHLGVTHSRNLSSESQVASPETYAEGRERQWHRTKSGLGKEETDQSSRKIPVKQSIDYGTEWLDLSRNAIEEKHTKLMARALETGKLQNVKTLFLQDNAGDFGMRAMLNAMQGNHLKQLENLILWNCSSYDEITAFEKGTDAIADAIAMRKMPKLERLDVTSSLHKLIPPRPWATVFQDLANGSLGQGRLNRYKHLFFGCFSIENPYTSSLTLECLNCRICKMNIYSGDEGLKKIVLALNKSRPPLKFLHLRENYIGFKGVKYLSWMLRSGALPDLEEVNVHNNQVGVDGAREIIRAYLENPLLTAKVMLDWPDPILKLRASAFREKNILLERRLEELKTDGVKMEHGNVSKAYKWRPKFSMVRSSTSKSYRFCLLCQHPNHQQNPPRPSHSGIAIRMKSLFASRPTKLVDTEYNWKSTKETEIVRSGELTDADVPVPLSLPEREETLRMNVLAVTSVILRIQPHPTAGTTQNMVGTVEEGHMYITARSRSFIQMLKSLSQNCQEPTSWMDKVKSKVSYAFQNRRKNRKQVAAMILELLMVADHKPSKFHEMFGLNRVLLRAQDLDGHHYPAYVCDSCKNDPEDGAVAVIHELVADTNLQLSHSGQPSRSESEPDWTIDLEGSLSRFTPEYR</sequence>
<evidence type="ECO:0000313" key="5">
    <source>
        <dbReference type="EMBL" id="KAL2630027.1"/>
    </source>
</evidence>
<dbReference type="SUPFAM" id="SSF52047">
    <property type="entry name" value="RNI-like"/>
    <property type="match status" value="1"/>
</dbReference>